<proteinExistence type="predicted"/>
<comment type="caution">
    <text evidence="2">The sequence shown here is derived from an EMBL/GenBank/DDBJ whole genome shotgun (WGS) entry which is preliminary data.</text>
</comment>
<organism evidence="2 3">
    <name type="scientific">Sphingopyxis italica</name>
    <dbReference type="NCBI Taxonomy" id="1129133"/>
    <lineage>
        <taxon>Bacteria</taxon>
        <taxon>Pseudomonadati</taxon>
        <taxon>Pseudomonadota</taxon>
        <taxon>Alphaproteobacteria</taxon>
        <taxon>Sphingomonadales</taxon>
        <taxon>Sphingomonadaceae</taxon>
        <taxon>Sphingopyxis</taxon>
    </lineage>
</organism>
<dbReference type="Proteomes" id="UP000535078">
    <property type="component" value="Unassembled WGS sequence"/>
</dbReference>
<dbReference type="InterPro" id="IPR012341">
    <property type="entry name" value="6hp_glycosidase-like_sf"/>
</dbReference>
<dbReference type="Pfam" id="PF07470">
    <property type="entry name" value="Glyco_hydro_88"/>
    <property type="match status" value="1"/>
</dbReference>
<dbReference type="SUPFAM" id="SSF48208">
    <property type="entry name" value="Six-hairpin glycosidases"/>
    <property type="match status" value="1"/>
</dbReference>
<sequence length="377" mass="42011">MTAPAVVAAPAEPVMPQPAAILADTRRVADWQLANRTNWATMPAARKSVREVRDWQQATFWVALTELANRDKAYAQPLLDLGRAEQWQMGDLPFHADDQLIGQAWLWAAQNGAGKKAIAPMRAYFDHVLANRPTIGLEFIPVAPGKGTSTCTDRWCWCDALFMAPPTMLRLAQATGDRRYADFVHEEWKATTDYLFDPAEQLYFRDSRFFDMRDAKGRKLLWSRGNGWVMGGLVRVLQVLGKNDPHRPTYEKLFKDMAARVVTLQKADGYWPASLLDDDPGTPPESSGTAFFTYAFAWGVDNGLLDRATYEPAAVRGWAALGRAVQPDGMLGWVQQVGDRPDSVSAKETQFYGSGAYLLAGTAMYDLAKKPRKSSIK</sequence>
<dbReference type="EMBL" id="JAATIT010000001">
    <property type="protein sequence ID" value="NJB89233.1"/>
    <property type="molecule type" value="Genomic_DNA"/>
</dbReference>
<dbReference type="GO" id="GO:0005975">
    <property type="term" value="P:carbohydrate metabolic process"/>
    <property type="evidence" value="ECO:0007669"/>
    <property type="project" value="InterPro"/>
</dbReference>
<dbReference type="RefSeq" id="WP_245198422.1">
    <property type="nucleotide sequence ID" value="NZ_JAATIT010000001.1"/>
</dbReference>
<dbReference type="InterPro" id="IPR010905">
    <property type="entry name" value="Glyco_hydro_88"/>
</dbReference>
<keyword evidence="1 2" id="KW-0378">Hydrolase</keyword>
<protein>
    <submittedName>
        <fullName evidence="2">Rhamnogalacturonyl hydrolase YesR</fullName>
    </submittedName>
</protein>
<evidence type="ECO:0000313" key="2">
    <source>
        <dbReference type="EMBL" id="NJB89233.1"/>
    </source>
</evidence>
<dbReference type="AlphaFoldDB" id="A0A7X5XQV7"/>
<reference evidence="2 3" key="1">
    <citation type="submission" date="2020-03" db="EMBL/GenBank/DDBJ databases">
        <title>Genomic Encyclopedia of Type Strains, Phase IV (KMG-IV): sequencing the most valuable type-strain genomes for metagenomic binning, comparative biology and taxonomic classification.</title>
        <authorList>
            <person name="Goeker M."/>
        </authorList>
    </citation>
    <scope>NUCLEOTIDE SEQUENCE [LARGE SCALE GENOMIC DNA]</scope>
    <source>
        <strain evidence="2 3">DSM 25229</strain>
    </source>
</reference>
<keyword evidence="3" id="KW-1185">Reference proteome</keyword>
<dbReference type="PANTHER" id="PTHR33886:SF8">
    <property type="entry name" value="UNSATURATED RHAMNOGALACTURONAN HYDROLASE (EUROFUNG)"/>
    <property type="match status" value="1"/>
</dbReference>
<dbReference type="InterPro" id="IPR052043">
    <property type="entry name" value="PolySaccharide_Degr_Enz"/>
</dbReference>
<evidence type="ECO:0000256" key="1">
    <source>
        <dbReference type="ARBA" id="ARBA00022801"/>
    </source>
</evidence>
<gene>
    <name evidence="2" type="ORF">GGR90_001385</name>
</gene>
<dbReference type="GO" id="GO:0016787">
    <property type="term" value="F:hydrolase activity"/>
    <property type="evidence" value="ECO:0007669"/>
    <property type="project" value="UniProtKB-KW"/>
</dbReference>
<dbReference type="Gene3D" id="1.50.10.10">
    <property type="match status" value="1"/>
</dbReference>
<name>A0A7X5XQV7_9SPHN</name>
<evidence type="ECO:0000313" key="3">
    <source>
        <dbReference type="Proteomes" id="UP000535078"/>
    </source>
</evidence>
<dbReference type="InterPro" id="IPR008928">
    <property type="entry name" value="6-hairpin_glycosidase_sf"/>
</dbReference>
<dbReference type="PANTHER" id="PTHR33886">
    <property type="entry name" value="UNSATURATED RHAMNOGALACTURONAN HYDROLASE (EUROFUNG)"/>
    <property type="match status" value="1"/>
</dbReference>
<accession>A0A7X5XQV7</accession>